<evidence type="ECO:0000256" key="6">
    <source>
        <dbReference type="ARBA" id="ARBA00034003"/>
    </source>
</evidence>
<organism evidence="10 11">
    <name type="scientific">Pseudoxanthomonas composti</name>
    <dbReference type="NCBI Taxonomy" id="2137479"/>
    <lineage>
        <taxon>Bacteria</taxon>
        <taxon>Pseudomonadati</taxon>
        <taxon>Pseudomonadota</taxon>
        <taxon>Gammaproteobacteria</taxon>
        <taxon>Lysobacterales</taxon>
        <taxon>Lysobacteraceae</taxon>
        <taxon>Pseudoxanthomonas</taxon>
    </lineage>
</organism>
<dbReference type="AlphaFoldDB" id="A0A4Q1JT06"/>
<dbReference type="InterPro" id="IPR029319">
    <property type="entry name" value="DNA_ligase_OB"/>
</dbReference>
<dbReference type="InterPro" id="IPR012310">
    <property type="entry name" value="DNA_ligase_ATP-dep_cent"/>
</dbReference>
<dbReference type="Proteomes" id="UP000289784">
    <property type="component" value="Unassembled WGS sequence"/>
</dbReference>
<dbReference type="GO" id="GO:0006281">
    <property type="term" value="P:DNA repair"/>
    <property type="evidence" value="ECO:0007669"/>
    <property type="project" value="UniProtKB-KW"/>
</dbReference>
<proteinExistence type="predicted"/>
<dbReference type="Pfam" id="PF01068">
    <property type="entry name" value="DNA_ligase_A_M"/>
    <property type="match status" value="1"/>
</dbReference>
<dbReference type="CDD" id="cd07896">
    <property type="entry name" value="Adenylation_kDNA_ligase_like"/>
    <property type="match status" value="1"/>
</dbReference>
<dbReference type="RefSeq" id="WP_129471730.1">
    <property type="nucleotide sequence ID" value="NZ_SAWZ01000007.1"/>
</dbReference>
<keyword evidence="11" id="KW-1185">Reference proteome</keyword>
<evidence type="ECO:0000256" key="4">
    <source>
        <dbReference type="ARBA" id="ARBA00022763"/>
    </source>
</evidence>
<feature type="chain" id="PRO_5020745485" evidence="7">
    <location>
        <begin position="27"/>
        <end position="293"/>
    </location>
</feature>
<feature type="domain" description="DNA ligase OB-like" evidence="9">
    <location>
        <begin position="216"/>
        <end position="281"/>
    </location>
</feature>
<feature type="signal peptide" evidence="7">
    <location>
        <begin position="1"/>
        <end position="26"/>
    </location>
</feature>
<feature type="domain" description="ATP-dependent DNA ligase family profile" evidence="8">
    <location>
        <begin position="117"/>
        <end position="202"/>
    </location>
</feature>
<evidence type="ECO:0000313" key="11">
    <source>
        <dbReference type="Proteomes" id="UP000289784"/>
    </source>
</evidence>
<dbReference type="InterPro" id="IPR012340">
    <property type="entry name" value="NA-bd_OB-fold"/>
</dbReference>
<dbReference type="SUPFAM" id="SSF50249">
    <property type="entry name" value="Nucleic acid-binding proteins"/>
    <property type="match status" value="1"/>
</dbReference>
<dbReference type="CDD" id="cd08041">
    <property type="entry name" value="OBF_kDNA_ligase_like"/>
    <property type="match status" value="1"/>
</dbReference>
<dbReference type="EMBL" id="SAWZ01000007">
    <property type="protein sequence ID" value="RXR03418.1"/>
    <property type="molecule type" value="Genomic_DNA"/>
</dbReference>
<dbReference type="GO" id="GO:0006310">
    <property type="term" value="P:DNA recombination"/>
    <property type="evidence" value="ECO:0007669"/>
    <property type="project" value="InterPro"/>
</dbReference>
<keyword evidence="4" id="KW-0227">DNA damage</keyword>
<dbReference type="PANTHER" id="PTHR47810">
    <property type="entry name" value="DNA LIGASE"/>
    <property type="match status" value="1"/>
</dbReference>
<evidence type="ECO:0000256" key="2">
    <source>
        <dbReference type="ARBA" id="ARBA00022598"/>
    </source>
</evidence>
<dbReference type="NCBIfam" id="NF006592">
    <property type="entry name" value="PRK09125.1"/>
    <property type="match status" value="1"/>
</dbReference>
<keyword evidence="3" id="KW-0235">DNA replication</keyword>
<dbReference type="PANTHER" id="PTHR47810:SF1">
    <property type="entry name" value="DNA LIGASE B"/>
    <property type="match status" value="1"/>
</dbReference>
<dbReference type="GO" id="GO:0005524">
    <property type="term" value="F:ATP binding"/>
    <property type="evidence" value="ECO:0007669"/>
    <property type="project" value="InterPro"/>
</dbReference>
<evidence type="ECO:0000256" key="5">
    <source>
        <dbReference type="ARBA" id="ARBA00023204"/>
    </source>
</evidence>
<reference evidence="10 11" key="1">
    <citation type="submission" date="2019-01" db="EMBL/GenBank/DDBJ databases">
        <title>Pseudoxanthomonas composti sp. nov., isolated from compost.</title>
        <authorList>
            <person name="Yang G."/>
        </authorList>
    </citation>
    <scope>NUCLEOTIDE SEQUENCE [LARGE SCALE GENOMIC DNA]</scope>
    <source>
        <strain evidence="10 11">GSS15</strain>
    </source>
</reference>
<dbReference type="GO" id="GO:0006260">
    <property type="term" value="P:DNA replication"/>
    <property type="evidence" value="ECO:0007669"/>
    <property type="project" value="UniProtKB-KW"/>
</dbReference>
<evidence type="ECO:0000256" key="3">
    <source>
        <dbReference type="ARBA" id="ARBA00022705"/>
    </source>
</evidence>
<evidence type="ECO:0000259" key="8">
    <source>
        <dbReference type="Pfam" id="PF01068"/>
    </source>
</evidence>
<dbReference type="InterPro" id="IPR050326">
    <property type="entry name" value="NAD_dep_DNA_ligaseB"/>
</dbReference>
<evidence type="ECO:0000256" key="1">
    <source>
        <dbReference type="ARBA" id="ARBA00001968"/>
    </source>
</evidence>
<dbReference type="GO" id="GO:0003910">
    <property type="term" value="F:DNA ligase (ATP) activity"/>
    <property type="evidence" value="ECO:0007669"/>
    <property type="project" value="UniProtKB-EC"/>
</dbReference>
<evidence type="ECO:0000313" key="10">
    <source>
        <dbReference type="EMBL" id="RXR03418.1"/>
    </source>
</evidence>
<dbReference type="Gene3D" id="3.30.470.30">
    <property type="entry name" value="DNA ligase/mRNA capping enzyme"/>
    <property type="match status" value="1"/>
</dbReference>
<sequence length="293" mass="31748">MRTTTTAFAPLLLSLALLAPVPPLHAGTAPPLMLATAAPPEVEVSRYLVSEKLDGVRGYWDGTSMWTRGGARVALPAGFTRGWPSVPMDGELWLGRGRFDEVSALVRSSPAHARAWQPLRFMAFDLPAEPAPFSQRAALLERAIHAAGNSHLLLVRQERLSSAAALQAHLRAVVRGGGEGLMLHRRDALYNAGRSEALLKYKLFEDAEARVVGHVPGQGRLVGTLGALVVALPDGRRMRLGSGFTDAQRAAPPPIGSWVSFRYSGTTSTGLPRFARFLRVREELPPVEVRSER</sequence>
<dbReference type="OrthoDB" id="9782700at2"/>
<comment type="caution">
    <text evidence="10">The sequence shown here is derived from an EMBL/GenBank/DDBJ whole genome shotgun (WGS) entry which is preliminary data.</text>
</comment>
<protein>
    <submittedName>
        <fullName evidence="10">DNA ligase</fullName>
    </submittedName>
</protein>
<keyword evidence="7" id="KW-0732">Signal</keyword>
<evidence type="ECO:0000259" key="9">
    <source>
        <dbReference type="Pfam" id="PF14743"/>
    </source>
</evidence>
<gene>
    <name evidence="10" type="ORF">EPA99_13325</name>
</gene>
<keyword evidence="5" id="KW-0234">DNA repair</keyword>
<dbReference type="SUPFAM" id="SSF56091">
    <property type="entry name" value="DNA ligase/mRNA capping enzyme, catalytic domain"/>
    <property type="match status" value="1"/>
</dbReference>
<comment type="catalytic activity">
    <reaction evidence="6">
        <text>ATP + (deoxyribonucleotide)n-3'-hydroxyl + 5'-phospho-(deoxyribonucleotide)m = (deoxyribonucleotide)n+m + AMP + diphosphate.</text>
        <dbReference type="EC" id="6.5.1.1"/>
    </reaction>
</comment>
<dbReference type="Gene3D" id="2.40.50.140">
    <property type="entry name" value="Nucleic acid-binding proteins"/>
    <property type="match status" value="1"/>
</dbReference>
<evidence type="ECO:0000256" key="7">
    <source>
        <dbReference type="SAM" id="SignalP"/>
    </source>
</evidence>
<comment type="cofactor">
    <cofactor evidence="1">
        <name>a divalent metal cation</name>
        <dbReference type="ChEBI" id="CHEBI:60240"/>
    </cofactor>
</comment>
<dbReference type="Gene3D" id="3.30.1490.70">
    <property type="match status" value="1"/>
</dbReference>
<name>A0A4Q1JT06_9GAMM</name>
<keyword evidence="2 10" id="KW-0436">Ligase</keyword>
<dbReference type="Pfam" id="PF14743">
    <property type="entry name" value="DNA_ligase_OB_2"/>
    <property type="match status" value="1"/>
</dbReference>
<accession>A0A4Q1JT06</accession>